<dbReference type="AlphaFoldDB" id="A0A1V9A664"/>
<accession>A0A1V9A664</accession>
<keyword evidence="9" id="KW-1003">Cell membrane</keyword>
<comment type="function">
    <text evidence="9">Acts as a magnesium transporter.</text>
</comment>
<keyword evidence="6 9" id="KW-1133">Transmembrane helix</keyword>
<evidence type="ECO:0000256" key="4">
    <source>
        <dbReference type="ARBA" id="ARBA00022692"/>
    </source>
</evidence>
<dbReference type="Gene3D" id="3.10.580.10">
    <property type="entry name" value="CBS-domain"/>
    <property type="match status" value="1"/>
</dbReference>
<dbReference type="SUPFAM" id="SSF158791">
    <property type="entry name" value="MgtE N-terminal domain-like"/>
    <property type="match status" value="1"/>
</dbReference>
<evidence type="ECO:0000256" key="5">
    <source>
        <dbReference type="ARBA" id="ARBA00022842"/>
    </source>
</evidence>
<dbReference type="InterPro" id="IPR046342">
    <property type="entry name" value="CBS_dom_sf"/>
</dbReference>
<evidence type="ECO:0000256" key="8">
    <source>
        <dbReference type="PROSITE-ProRule" id="PRU00703"/>
    </source>
</evidence>
<evidence type="ECO:0000256" key="7">
    <source>
        <dbReference type="ARBA" id="ARBA00023136"/>
    </source>
</evidence>
<dbReference type="GO" id="GO:0015095">
    <property type="term" value="F:magnesium ion transmembrane transporter activity"/>
    <property type="evidence" value="ECO:0007669"/>
    <property type="project" value="UniProtKB-UniRule"/>
</dbReference>
<comment type="subunit">
    <text evidence="9">Homodimer.</text>
</comment>
<proteinExistence type="inferred from homology"/>
<evidence type="ECO:0000256" key="3">
    <source>
        <dbReference type="ARBA" id="ARBA00022448"/>
    </source>
</evidence>
<keyword evidence="5 9" id="KW-0460">Magnesium</keyword>
<comment type="similarity">
    <text evidence="2 9">Belongs to the SLC41A transporter family.</text>
</comment>
<dbReference type="SUPFAM" id="SSF161093">
    <property type="entry name" value="MgtE membrane domain-like"/>
    <property type="match status" value="1"/>
</dbReference>
<dbReference type="InterPro" id="IPR006669">
    <property type="entry name" value="MgtE_transporter"/>
</dbReference>
<keyword evidence="3 9" id="KW-0813">Transport</keyword>
<evidence type="ECO:0000256" key="6">
    <source>
        <dbReference type="ARBA" id="ARBA00022989"/>
    </source>
</evidence>
<keyword evidence="7 9" id="KW-0472">Membrane</keyword>
<feature type="transmembrane region" description="Helical" evidence="9">
    <location>
        <begin position="421"/>
        <end position="444"/>
    </location>
</feature>
<evidence type="ECO:0000259" key="10">
    <source>
        <dbReference type="PROSITE" id="PS51371"/>
    </source>
</evidence>
<dbReference type="InterPro" id="IPR036739">
    <property type="entry name" value="SLC41_membr_dom_sf"/>
</dbReference>
<feature type="transmembrane region" description="Helical" evidence="9">
    <location>
        <begin position="283"/>
        <end position="303"/>
    </location>
</feature>
<dbReference type="EMBL" id="MWIH01000005">
    <property type="protein sequence ID" value="OQO92645.1"/>
    <property type="molecule type" value="Genomic_DNA"/>
</dbReference>
<dbReference type="RefSeq" id="WP_081191681.1">
    <property type="nucleotide sequence ID" value="NZ_MWIH01000005.1"/>
</dbReference>
<keyword evidence="12" id="KW-1185">Reference proteome</keyword>
<dbReference type="NCBIfam" id="TIGR00400">
    <property type="entry name" value="mgtE"/>
    <property type="match status" value="1"/>
</dbReference>
<dbReference type="CDD" id="cd04606">
    <property type="entry name" value="CBS_pair_Mg_transporter"/>
    <property type="match status" value="1"/>
</dbReference>
<dbReference type="SMART" id="SM00924">
    <property type="entry name" value="MgtE_N"/>
    <property type="match status" value="1"/>
</dbReference>
<evidence type="ECO:0000313" key="11">
    <source>
        <dbReference type="EMBL" id="OQO92645.1"/>
    </source>
</evidence>
<keyword evidence="9" id="KW-0479">Metal-binding</keyword>
<dbReference type="InterPro" id="IPR000644">
    <property type="entry name" value="CBS_dom"/>
</dbReference>
<dbReference type="Gene3D" id="1.25.60.10">
    <property type="entry name" value="MgtE N-terminal domain-like"/>
    <property type="match status" value="1"/>
</dbReference>
<name>A0A1V9A664_SACPI</name>
<evidence type="ECO:0000313" key="12">
    <source>
        <dbReference type="Proteomes" id="UP000192591"/>
    </source>
</evidence>
<reference evidence="11 12" key="1">
    <citation type="submission" date="2017-02" db="EMBL/GenBank/DDBJ databases">
        <title>Draft genome of Saccharomonospora sp. 154.</title>
        <authorList>
            <person name="Alonso-Carmona G.S."/>
            <person name="De La Haba R."/>
            <person name="Vera-Gargallo B."/>
            <person name="Sandoval-Trujillo A.H."/>
            <person name="Ramirez-Duran N."/>
            <person name="Ventosa A."/>
        </authorList>
    </citation>
    <scope>NUCLEOTIDE SEQUENCE [LARGE SCALE GENOMIC DNA]</scope>
    <source>
        <strain evidence="11 12">LRS4.154</strain>
    </source>
</reference>
<dbReference type="PROSITE" id="PS51371">
    <property type="entry name" value="CBS"/>
    <property type="match status" value="2"/>
</dbReference>
<dbReference type="GO" id="GO:0046872">
    <property type="term" value="F:metal ion binding"/>
    <property type="evidence" value="ECO:0007669"/>
    <property type="project" value="UniProtKB-KW"/>
</dbReference>
<dbReference type="Pfam" id="PF00571">
    <property type="entry name" value="CBS"/>
    <property type="match status" value="2"/>
</dbReference>
<feature type="transmembrane region" description="Helical" evidence="9">
    <location>
        <begin position="315"/>
        <end position="340"/>
    </location>
</feature>
<organism evidence="11 12">
    <name type="scientific">Saccharomonospora piscinae</name>
    <dbReference type="NCBI Taxonomy" id="687388"/>
    <lineage>
        <taxon>Bacteria</taxon>
        <taxon>Bacillati</taxon>
        <taxon>Actinomycetota</taxon>
        <taxon>Actinomycetes</taxon>
        <taxon>Pseudonocardiales</taxon>
        <taxon>Pseudonocardiaceae</taxon>
        <taxon>Saccharomonospora</taxon>
    </lineage>
</organism>
<keyword evidence="4 9" id="KW-0812">Transmembrane</keyword>
<feature type="domain" description="CBS" evidence="10">
    <location>
        <begin position="135"/>
        <end position="197"/>
    </location>
</feature>
<feature type="transmembrane region" description="Helical" evidence="9">
    <location>
        <begin position="361"/>
        <end position="381"/>
    </location>
</feature>
<feature type="transmembrane region" description="Helical" evidence="9">
    <location>
        <begin position="387"/>
        <end position="409"/>
    </location>
</feature>
<gene>
    <name evidence="11" type="ORF">B1813_10800</name>
</gene>
<evidence type="ECO:0000256" key="1">
    <source>
        <dbReference type="ARBA" id="ARBA00004141"/>
    </source>
</evidence>
<dbReference type="PANTHER" id="PTHR43773">
    <property type="entry name" value="MAGNESIUM TRANSPORTER MGTE"/>
    <property type="match status" value="1"/>
</dbReference>
<dbReference type="InterPro" id="IPR006667">
    <property type="entry name" value="SLC41_membr_dom"/>
</dbReference>
<protein>
    <recommendedName>
        <fullName evidence="9">Magnesium transporter MgtE</fullName>
    </recommendedName>
</protein>
<dbReference type="SUPFAM" id="SSF54631">
    <property type="entry name" value="CBS-domain pair"/>
    <property type="match status" value="1"/>
</dbReference>
<comment type="caution">
    <text evidence="11">The sequence shown here is derived from an EMBL/GenBank/DDBJ whole genome shotgun (WGS) entry which is preliminary data.</text>
</comment>
<dbReference type="Pfam" id="PF01769">
    <property type="entry name" value="MgtE"/>
    <property type="match status" value="1"/>
</dbReference>
<dbReference type="GO" id="GO:0005886">
    <property type="term" value="C:plasma membrane"/>
    <property type="evidence" value="ECO:0007669"/>
    <property type="project" value="UniProtKB-SubCell"/>
</dbReference>
<comment type="subcellular location">
    <subcellularLocation>
        <location evidence="9">Cell membrane</location>
        <topology evidence="9">Multi-pass membrane protein</topology>
    </subcellularLocation>
    <subcellularLocation>
        <location evidence="1">Membrane</location>
        <topology evidence="1">Multi-pass membrane protein</topology>
    </subcellularLocation>
</comment>
<sequence length="446" mass="48093">MPPQQARTLRDLLDDDDLRGLQEWLAEHQPYEIADELARADEVEAVLLFRLLDKDRALTVFEELEPTDQHKVLSGLRDTAFRDVVEQMDPDDRARLLGEAPAKFARHVLAGLSPHERALTAALLGYPEHSVGRYMSPETVAVRFHVTAEQALAVVRSRGAHAETVYTLPVIDDRRCFLGTVSLRDLVLSPPERPVSEIVDRDRPHVHATDDVEEAARLMQDTNVLALPVTDSENRVLGLLTIDDAVEVIEAADTEDIARQSASAPWSGHYMSAGVVELARSRAVWLLLLIVAATLTVNVLQVFEDTLASVTALALFIPLLVGTGGNAGAQAATAAVRALAVGEVRSRDVLRVAWRECRVGLVLGAMLAVVALLIGALVVNVTVAASVAVSLVIVCAWAATIGSTMPLLAKRIGIDPAVISAPLVTTLVDATGLIIYFLVAQLVFGL</sequence>
<evidence type="ECO:0000256" key="9">
    <source>
        <dbReference type="RuleBase" id="RU362011"/>
    </source>
</evidence>
<dbReference type="InterPro" id="IPR038076">
    <property type="entry name" value="MgtE_N_sf"/>
</dbReference>
<dbReference type="SMART" id="SM00116">
    <property type="entry name" value="CBS"/>
    <property type="match status" value="2"/>
</dbReference>
<dbReference type="Proteomes" id="UP000192591">
    <property type="component" value="Unassembled WGS sequence"/>
</dbReference>
<dbReference type="Gene3D" id="1.10.357.20">
    <property type="entry name" value="SLC41 divalent cation transporters, integral membrane domain"/>
    <property type="match status" value="1"/>
</dbReference>
<dbReference type="Pfam" id="PF03448">
    <property type="entry name" value="MgtE_N"/>
    <property type="match status" value="1"/>
</dbReference>
<feature type="domain" description="CBS" evidence="10">
    <location>
        <begin position="199"/>
        <end position="257"/>
    </location>
</feature>
<dbReference type="InterPro" id="IPR006668">
    <property type="entry name" value="Mg_transptr_MgtE_intracell_dom"/>
</dbReference>
<keyword evidence="8" id="KW-0129">CBS domain</keyword>
<dbReference type="PANTHER" id="PTHR43773:SF1">
    <property type="entry name" value="MAGNESIUM TRANSPORTER MGTE"/>
    <property type="match status" value="1"/>
</dbReference>
<evidence type="ECO:0000256" key="2">
    <source>
        <dbReference type="ARBA" id="ARBA00009749"/>
    </source>
</evidence>
<dbReference type="STRING" id="1962155.B1813_10800"/>